<keyword evidence="4 7" id="KW-0812">Transmembrane</keyword>
<reference evidence="9 10" key="1">
    <citation type="submission" date="2015-09" db="EMBL/GenBank/DDBJ databases">
        <authorList>
            <consortium name="Pathogen Informatics"/>
        </authorList>
    </citation>
    <scope>NUCLEOTIDE SEQUENCE [LARGE SCALE GENOMIC DNA]</scope>
    <source>
        <strain evidence="9 10">2789STDY5834858</strain>
    </source>
</reference>
<evidence type="ECO:0000256" key="5">
    <source>
        <dbReference type="ARBA" id="ARBA00022989"/>
    </source>
</evidence>
<evidence type="ECO:0000256" key="1">
    <source>
        <dbReference type="ARBA" id="ARBA00004651"/>
    </source>
</evidence>
<dbReference type="CDD" id="cd06261">
    <property type="entry name" value="TM_PBP2"/>
    <property type="match status" value="1"/>
</dbReference>
<evidence type="ECO:0000259" key="8">
    <source>
        <dbReference type="PROSITE" id="PS50928"/>
    </source>
</evidence>
<feature type="transmembrane region" description="Helical" evidence="7">
    <location>
        <begin position="173"/>
        <end position="192"/>
    </location>
</feature>
<accession>A0ABM9US93</accession>
<feature type="transmembrane region" description="Helical" evidence="7">
    <location>
        <begin position="48"/>
        <end position="69"/>
    </location>
</feature>
<keyword evidence="6 7" id="KW-0472">Membrane</keyword>
<proteinExistence type="inferred from homology"/>
<dbReference type="PROSITE" id="PS50928">
    <property type="entry name" value="ABC_TM1"/>
    <property type="match status" value="1"/>
</dbReference>
<keyword evidence="10" id="KW-1185">Reference proteome</keyword>
<dbReference type="InterPro" id="IPR035906">
    <property type="entry name" value="MetI-like_sf"/>
</dbReference>
<evidence type="ECO:0000313" key="9">
    <source>
        <dbReference type="EMBL" id="CUO19412.1"/>
    </source>
</evidence>
<evidence type="ECO:0000256" key="7">
    <source>
        <dbReference type="RuleBase" id="RU363032"/>
    </source>
</evidence>
<feature type="transmembrane region" description="Helical" evidence="7">
    <location>
        <begin position="277"/>
        <end position="299"/>
    </location>
</feature>
<keyword evidence="3" id="KW-1003">Cell membrane</keyword>
<evidence type="ECO:0000256" key="3">
    <source>
        <dbReference type="ARBA" id="ARBA00022475"/>
    </source>
</evidence>
<comment type="similarity">
    <text evidence="7">Belongs to the binding-protein-dependent transport system permease family.</text>
</comment>
<dbReference type="InterPro" id="IPR050366">
    <property type="entry name" value="BP-dependent_transpt_permease"/>
</dbReference>
<dbReference type="EMBL" id="CYZR01000009">
    <property type="protein sequence ID" value="CUO19412.1"/>
    <property type="molecule type" value="Genomic_DNA"/>
</dbReference>
<evidence type="ECO:0000256" key="6">
    <source>
        <dbReference type="ARBA" id="ARBA00023136"/>
    </source>
</evidence>
<organism evidence="9 10">
    <name type="scientific">Sarcina ventriculi</name>
    <name type="common">Clostridium ventriculi</name>
    <dbReference type="NCBI Taxonomy" id="1267"/>
    <lineage>
        <taxon>Bacteria</taxon>
        <taxon>Bacillati</taxon>
        <taxon>Bacillota</taxon>
        <taxon>Clostridia</taxon>
        <taxon>Eubacteriales</taxon>
        <taxon>Clostridiaceae</taxon>
        <taxon>Sarcina</taxon>
    </lineage>
</organism>
<dbReference type="RefSeq" id="WP_055260148.1">
    <property type="nucleotide sequence ID" value="NZ_BCMV01000067.1"/>
</dbReference>
<dbReference type="PANTHER" id="PTHR43386:SF22">
    <property type="entry name" value="OLIGOPEPTIDE TRANSPORT SYSTEM PERMEASE PROTEIN OPPC"/>
    <property type="match status" value="1"/>
</dbReference>
<sequence length="312" mass="34511">MELDGSNNLKEQSDFSFVENNLKHTEDITRPSIPSWKEALSKLISNKLAVMGFLFIVLMGLLAIFVPIFSQYGYAENNLSITNEAPSLTHWFGTDQLGRDIFVRVMYGARYSLIIGFVASFLNLFIGIIYGGIAGFVGGKLDNIMMRIVDIINSIPMTIYVILLMVMFEKGGLFNIIIALSVSYWISMARIVRGEILQLKQQEFVLAAKTLGASGKRILFKHLIPNCLGSIIVTLTLQIPTAIFTEAFLSFIGLGIAPPAASWGTLANDALQSLRLYPYQLLFPTLAICLTILSFNLLGDGLRDALDPKVKK</sequence>
<dbReference type="InterPro" id="IPR000515">
    <property type="entry name" value="MetI-like"/>
</dbReference>
<dbReference type="Proteomes" id="UP000095488">
    <property type="component" value="Unassembled WGS sequence"/>
</dbReference>
<dbReference type="PANTHER" id="PTHR43386">
    <property type="entry name" value="OLIGOPEPTIDE TRANSPORT SYSTEM PERMEASE PROTEIN APPC"/>
    <property type="match status" value="1"/>
</dbReference>
<gene>
    <name evidence="9" type="primary">oppC</name>
    <name evidence="9" type="ORF">ERS852473_02162</name>
</gene>
<name>A0ABM9US93_SARVE</name>
<feature type="transmembrane region" description="Helical" evidence="7">
    <location>
        <begin position="113"/>
        <end position="136"/>
    </location>
</feature>
<feature type="transmembrane region" description="Helical" evidence="7">
    <location>
        <begin position="227"/>
        <end position="257"/>
    </location>
</feature>
<evidence type="ECO:0000256" key="4">
    <source>
        <dbReference type="ARBA" id="ARBA00022692"/>
    </source>
</evidence>
<dbReference type="Gene3D" id="1.10.3720.10">
    <property type="entry name" value="MetI-like"/>
    <property type="match status" value="1"/>
</dbReference>
<keyword evidence="2 7" id="KW-0813">Transport</keyword>
<comment type="subcellular location">
    <subcellularLocation>
        <location evidence="1 7">Cell membrane</location>
        <topology evidence="1 7">Multi-pass membrane protein</topology>
    </subcellularLocation>
</comment>
<comment type="caution">
    <text evidence="9">The sequence shown here is derived from an EMBL/GenBank/DDBJ whole genome shotgun (WGS) entry which is preliminary data.</text>
</comment>
<feature type="transmembrane region" description="Helical" evidence="7">
    <location>
        <begin position="148"/>
        <end position="167"/>
    </location>
</feature>
<dbReference type="Pfam" id="PF00528">
    <property type="entry name" value="BPD_transp_1"/>
    <property type="match status" value="1"/>
</dbReference>
<evidence type="ECO:0000313" key="10">
    <source>
        <dbReference type="Proteomes" id="UP000095488"/>
    </source>
</evidence>
<dbReference type="InterPro" id="IPR025966">
    <property type="entry name" value="OppC_N"/>
</dbReference>
<keyword evidence="5 7" id="KW-1133">Transmembrane helix</keyword>
<protein>
    <submittedName>
        <fullName evidence="9">Oligopeptide transport system permease protein oppC</fullName>
    </submittedName>
</protein>
<feature type="domain" description="ABC transmembrane type-1" evidence="8">
    <location>
        <begin position="109"/>
        <end position="299"/>
    </location>
</feature>
<dbReference type="SUPFAM" id="SSF161098">
    <property type="entry name" value="MetI-like"/>
    <property type="match status" value="1"/>
</dbReference>
<evidence type="ECO:0000256" key="2">
    <source>
        <dbReference type="ARBA" id="ARBA00022448"/>
    </source>
</evidence>
<dbReference type="Pfam" id="PF12911">
    <property type="entry name" value="OppC_N"/>
    <property type="match status" value="1"/>
</dbReference>